<keyword evidence="1" id="KW-0812">Transmembrane</keyword>
<feature type="non-terminal residue" evidence="2">
    <location>
        <position position="1"/>
    </location>
</feature>
<feature type="transmembrane region" description="Helical" evidence="1">
    <location>
        <begin position="6"/>
        <end position="23"/>
    </location>
</feature>
<protein>
    <submittedName>
        <fullName evidence="2">(rape) hypothetical protein</fullName>
    </submittedName>
</protein>
<dbReference type="EMBL" id="HG994363">
    <property type="protein sequence ID" value="CAF2049947.1"/>
    <property type="molecule type" value="Genomic_DNA"/>
</dbReference>
<accession>A0A816PLB2</accession>
<proteinExistence type="predicted"/>
<dbReference type="Proteomes" id="UP001295469">
    <property type="component" value="Chromosome A09"/>
</dbReference>
<keyword evidence="1" id="KW-0472">Membrane</keyword>
<feature type="non-terminal residue" evidence="2">
    <location>
        <position position="109"/>
    </location>
</feature>
<name>A0A816PLB2_BRANA</name>
<reference evidence="2" key="1">
    <citation type="submission" date="2021-01" db="EMBL/GenBank/DDBJ databases">
        <authorList>
            <consortium name="Genoscope - CEA"/>
            <person name="William W."/>
        </authorList>
    </citation>
    <scope>NUCLEOTIDE SEQUENCE</scope>
</reference>
<keyword evidence="1" id="KW-1133">Transmembrane helix</keyword>
<evidence type="ECO:0000256" key="1">
    <source>
        <dbReference type="SAM" id="Phobius"/>
    </source>
</evidence>
<gene>
    <name evidence="2" type="ORF">DARMORV10_A09P58250.1</name>
</gene>
<dbReference type="AlphaFoldDB" id="A0A816PLB2"/>
<organism evidence="2">
    <name type="scientific">Brassica napus</name>
    <name type="common">Rape</name>
    <dbReference type="NCBI Taxonomy" id="3708"/>
    <lineage>
        <taxon>Eukaryota</taxon>
        <taxon>Viridiplantae</taxon>
        <taxon>Streptophyta</taxon>
        <taxon>Embryophyta</taxon>
        <taxon>Tracheophyta</taxon>
        <taxon>Spermatophyta</taxon>
        <taxon>Magnoliopsida</taxon>
        <taxon>eudicotyledons</taxon>
        <taxon>Gunneridae</taxon>
        <taxon>Pentapetalae</taxon>
        <taxon>rosids</taxon>
        <taxon>malvids</taxon>
        <taxon>Brassicales</taxon>
        <taxon>Brassicaceae</taxon>
        <taxon>Brassiceae</taxon>
        <taxon>Brassica</taxon>
    </lineage>
</organism>
<sequence length="109" mass="12423">WRQELWFVVFTAVLLTAPPFWWVSSPTMSREDSLTTVVLWFTGTFPGEPLSGCRRTSHTVDFVLALQLLTEFRSQRTNSRFPSSGSETTNQLGVAPFHLYDARIHDNSS</sequence>
<evidence type="ECO:0000313" key="2">
    <source>
        <dbReference type="EMBL" id="CAF2049947.1"/>
    </source>
</evidence>